<gene>
    <name evidence="4" type="ORF">HGRIS_006873</name>
</gene>
<comment type="similarity">
    <text evidence="2">Belongs to the Nudix hydrolase family.</text>
</comment>
<keyword evidence="1 2" id="KW-0378">Hydrolase</keyword>
<proteinExistence type="inferred from homology"/>
<dbReference type="EMBL" id="JASNQZ010000010">
    <property type="protein sequence ID" value="KAL0952623.1"/>
    <property type="molecule type" value="Genomic_DNA"/>
</dbReference>
<dbReference type="SUPFAM" id="SSF55811">
    <property type="entry name" value="Nudix"/>
    <property type="match status" value="1"/>
</dbReference>
<dbReference type="InterPro" id="IPR015797">
    <property type="entry name" value="NUDIX_hydrolase-like_dom_sf"/>
</dbReference>
<evidence type="ECO:0000256" key="2">
    <source>
        <dbReference type="RuleBase" id="RU003476"/>
    </source>
</evidence>
<dbReference type="InterPro" id="IPR020476">
    <property type="entry name" value="Nudix_hydrolase"/>
</dbReference>
<name>A0ABR3JA99_9AGAR</name>
<dbReference type="PANTHER" id="PTHR21340">
    <property type="entry name" value="DIADENOSINE 5,5-P1,P4-TETRAPHOSPHATE PYROPHOSPHOHYDROLASE MUTT"/>
    <property type="match status" value="1"/>
</dbReference>
<evidence type="ECO:0000256" key="1">
    <source>
        <dbReference type="ARBA" id="ARBA00022801"/>
    </source>
</evidence>
<organism evidence="4 5">
    <name type="scientific">Hohenbuehelia grisea</name>
    <dbReference type="NCBI Taxonomy" id="104357"/>
    <lineage>
        <taxon>Eukaryota</taxon>
        <taxon>Fungi</taxon>
        <taxon>Dikarya</taxon>
        <taxon>Basidiomycota</taxon>
        <taxon>Agaricomycotina</taxon>
        <taxon>Agaricomycetes</taxon>
        <taxon>Agaricomycetidae</taxon>
        <taxon>Agaricales</taxon>
        <taxon>Pleurotineae</taxon>
        <taxon>Pleurotaceae</taxon>
        <taxon>Hohenbuehelia</taxon>
    </lineage>
</organism>
<dbReference type="Gene3D" id="3.90.79.10">
    <property type="entry name" value="Nucleoside Triphosphate Pyrophosphohydrolase"/>
    <property type="match status" value="1"/>
</dbReference>
<dbReference type="InterPro" id="IPR000086">
    <property type="entry name" value="NUDIX_hydrolase_dom"/>
</dbReference>
<dbReference type="Proteomes" id="UP001556367">
    <property type="component" value="Unassembled WGS sequence"/>
</dbReference>
<dbReference type="InterPro" id="IPR051325">
    <property type="entry name" value="Nudix_hydrolase_domain"/>
</dbReference>
<dbReference type="InterPro" id="IPR020084">
    <property type="entry name" value="NUDIX_hydrolase_CS"/>
</dbReference>
<dbReference type="PROSITE" id="PS51462">
    <property type="entry name" value="NUDIX"/>
    <property type="match status" value="1"/>
</dbReference>
<comment type="caution">
    <text evidence="4">The sequence shown here is derived from an EMBL/GenBank/DDBJ whole genome shotgun (WGS) entry which is preliminary data.</text>
</comment>
<dbReference type="PANTHER" id="PTHR21340:SF0">
    <property type="entry name" value="BIS(5'-NUCLEOSYL)-TETRAPHOSPHATASE [ASYMMETRICAL]"/>
    <property type="match status" value="1"/>
</dbReference>
<evidence type="ECO:0000313" key="4">
    <source>
        <dbReference type="EMBL" id="KAL0952623.1"/>
    </source>
</evidence>
<protein>
    <recommendedName>
        <fullName evidence="3">Nudix hydrolase domain-containing protein</fullName>
    </recommendedName>
</protein>
<evidence type="ECO:0000313" key="5">
    <source>
        <dbReference type="Proteomes" id="UP001556367"/>
    </source>
</evidence>
<reference evidence="5" key="1">
    <citation type="submission" date="2024-06" db="EMBL/GenBank/DDBJ databases">
        <title>Multi-omics analyses provide insights into the biosynthesis of the anticancer antibiotic pleurotin in Hohenbuehelia grisea.</title>
        <authorList>
            <person name="Weaver J.A."/>
            <person name="Alberti F."/>
        </authorList>
    </citation>
    <scope>NUCLEOTIDE SEQUENCE [LARGE SCALE GENOMIC DNA]</scope>
    <source>
        <strain evidence="5">T-177</strain>
    </source>
</reference>
<dbReference type="PRINTS" id="PR00502">
    <property type="entry name" value="NUDIXFAMILY"/>
</dbReference>
<dbReference type="PROSITE" id="PS00893">
    <property type="entry name" value="NUDIX_BOX"/>
    <property type="match status" value="1"/>
</dbReference>
<accession>A0ABR3JA99</accession>
<evidence type="ECO:0000259" key="3">
    <source>
        <dbReference type="PROSITE" id="PS51462"/>
    </source>
</evidence>
<keyword evidence="5" id="KW-1185">Reference proteome</keyword>
<feature type="domain" description="Nudix hydrolase" evidence="3">
    <location>
        <begin position="47"/>
        <end position="213"/>
    </location>
</feature>
<dbReference type="Pfam" id="PF00293">
    <property type="entry name" value="NUDIX"/>
    <property type="match status" value="1"/>
</dbReference>
<sequence>MSNSPSIFTFGSLVRRKPTPAPRPAPKVQFSPWSSPGVSDSAWCSSDFMLGAGMVIVQPSTERLVLCYETKRNFWFLPKGRKDIGETLETAALREAYEESGYRAEFLPLYNPTHQPPPPGTDLTVRTKNTEAIYISTLAWGPRYTRDGRLYDRGGEYLTHWYVGQIPGDAVRHEGTGMPDEQDYISEIITFEEALQKDLASVEERAIRYAWALWQDTKKVDQQIESERRAHRGVTGLSTTLTTVVGVQPNSTG</sequence>
<dbReference type="CDD" id="cd02883">
    <property type="entry name" value="NUDIX_Hydrolase"/>
    <property type="match status" value="1"/>
</dbReference>